<evidence type="ECO:0000256" key="2">
    <source>
        <dbReference type="ARBA" id="ARBA00022692"/>
    </source>
</evidence>
<organism evidence="9 10">
    <name type="scientific">Alternaria panax</name>
    <dbReference type="NCBI Taxonomy" id="48097"/>
    <lineage>
        <taxon>Eukaryota</taxon>
        <taxon>Fungi</taxon>
        <taxon>Dikarya</taxon>
        <taxon>Ascomycota</taxon>
        <taxon>Pezizomycotina</taxon>
        <taxon>Dothideomycetes</taxon>
        <taxon>Pleosporomycetidae</taxon>
        <taxon>Pleosporales</taxon>
        <taxon>Pleosporineae</taxon>
        <taxon>Pleosporaceae</taxon>
        <taxon>Alternaria</taxon>
        <taxon>Alternaria sect. Panax</taxon>
    </lineage>
</organism>
<evidence type="ECO:0000256" key="6">
    <source>
        <dbReference type="SAM" id="MobiDB-lite"/>
    </source>
</evidence>
<feature type="compositionally biased region" description="Basic and acidic residues" evidence="6">
    <location>
        <begin position="274"/>
        <end position="295"/>
    </location>
</feature>
<keyword evidence="10" id="KW-1185">Reference proteome</keyword>
<keyword evidence="2 7" id="KW-0812">Transmembrane</keyword>
<evidence type="ECO:0000256" key="4">
    <source>
        <dbReference type="ARBA" id="ARBA00023136"/>
    </source>
</evidence>
<dbReference type="AlphaFoldDB" id="A0AAD4IJ30"/>
<proteinExistence type="inferred from homology"/>
<name>A0AAD4IJ30_9PLEO</name>
<evidence type="ECO:0000256" key="3">
    <source>
        <dbReference type="ARBA" id="ARBA00022989"/>
    </source>
</evidence>
<dbReference type="EMBL" id="JAANER010000001">
    <property type="protein sequence ID" value="KAG9195395.1"/>
    <property type="molecule type" value="Genomic_DNA"/>
</dbReference>
<feature type="region of interest" description="Disordered" evidence="6">
    <location>
        <begin position="261"/>
        <end position="295"/>
    </location>
</feature>
<feature type="transmembrane region" description="Helical" evidence="7">
    <location>
        <begin position="148"/>
        <end position="170"/>
    </location>
</feature>
<accession>A0AAD4IJ30</accession>
<feature type="transmembrane region" description="Helical" evidence="7">
    <location>
        <begin position="182"/>
        <end position="206"/>
    </location>
</feature>
<comment type="similarity">
    <text evidence="5">Belongs to the SAT4 family.</text>
</comment>
<dbReference type="PANTHER" id="PTHR33048:SF57">
    <property type="entry name" value="INTEGRAL MEMBRANE PROTEIN-RELATED"/>
    <property type="match status" value="1"/>
</dbReference>
<reference evidence="9" key="1">
    <citation type="submission" date="2021-07" db="EMBL/GenBank/DDBJ databases">
        <title>Genome Resource of American Ginseng Black Spot Pathogen Alternaria panax.</title>
        <authorList>
            <person name="Qiu C."/>
            <person name="Wang W."/>
            <person name="Liu Z."/>
        </authorList>
    </citation>
    <scope>NUCLEOTIDE SEQUENCE</scope>
    <source>
        <strain evidence="9">BNCC115425</strain>
    </source>
</reference>
<evidence type="ECO:0000256" key="5">
    <source>
        <dbReference type="ARBA" id="ARBA00038359"/>
    </source>
</evidence>
<dbReference type="Pfam" id="PF20684">
    <property type="entry name" value="Fung_rhodopsin"/>
    <property type="match status" value="1"/>
</dbReference>
<keyword evidence="4 7" id="KW-0472">Membrane</keyword>
<sequence>MATFPIHTSDQRAVLCVAFTFSFLAVLAVVLRLIAHKIARKRWTPADYLIITACIFAVGLQAISITGVFHAGIGYGHVRDIVVEYGLEPITKLLQIIIPLQFLWVLSLSCTKTSILYLGVINVITDVMVLLLPMHPLYHLQMATYKKVALVTVFGLGIFTCIISAFRIFFLSSMDFTDITFTILKANIFSCLEPCLAVVLACIPLMHPLLGRSAPTPYGSGKKSANTEPKSVSVKAVSGDGFERLDDDTSRLWLRPMERQHRVDTSDLQEIMPEDAREAYQESLDRKERNDDITG</sequence>
<feature type="transmembrane region" description="Helical" evidence="7">
    <location>
        <begin position="115"/>
        <end position="136"/>
    </location>
</feature>
<dbReference type="InterPro" id="IPR049326">
    <property type="entry name" value="Rhodopsin_dom_fungi"/>
</dbReference>
<feature type="transmembrane region" description="Helical" evidence="7">
    <location>
        <begin position="12"/>
        <end position="34"/>
    </location>
</feature>
<evidence type="ECO:0000256" key="1">
    <source>
        <dbReference type="ARBA" id="ARBA00004141"/>
    </source>
</evidence>
<feature type="transmembrane region" description="Helical" evidence="7">
    <location>
        <begin position="46"/>
        <end position="69"/>
    </location>
</feature>
<evidence type="ECO:0000259" key="8">
    <source>
        <dbReference type="Pfam" id="PF20684"/>
    </source>
</evidence>
<gene>
    <name evidence="9" type="ORF">G6011_00516</name>
</gene>
<keyword evidence="3 7" id="KW-1133">Transmembrane helix</keyword>
<evidence type="ECO:0000313" key="10">
    <source>
        <dbReference type="Proteomes" id="UP001199106"/>
    </source>
</evidence>
<dbReference type="GO" id="GO:0016020">
    <property type="term" value="C:membrane"/>
    <property type="evidence" value="ECO:0007669"/>
    <property type="project" value="UniProtKB-SubCell"/>
</dbReference>
<dbReference type="InterPro" id="IPR052337">
    <property type="entry name" value="SAT4-like"/>
</dbReference>
<protein>
    <recommendedName>
        <fullName evidence="8">Rhodopsin domain-containing protein</fullName>
    </recommendedName>
</protein>
<feature type="transmembrane region" description="Helical" evidence="7">
    <location>
        <begin position="89"/>
        <end position="108"/>
    </location>
</feature>
<comment type="caution">
    <text evidence="9">The sequence shown here is derived from an EMBL/GenBank/DDBJ whole genome shotgun (WGS) entry which is preliminary data.</text>
</comment>
<evidence type="ECO:0000256" key="7">
    <source>
        <dbReference type="SAM" id="Phobius"/>
    </source>
</evidence>
<dbReference type="PANTHER" id="PTHR33048">
    <property type="entry name" value="PTH11-LIKE INTEGRAL MEMBRANE PROTEIN (AFU_ORTHOLOGUE AFUA_5G11245)"/>
    <property type="match status" value="1"/>
</dbReference>
<evidence type="ECO:0000313" key="9">
    <source>
        <dbReference type="EMBL" id="KAG9195395.1"/>
    </source>
</evidence>
<dbReference type="Proteomes" id="UP001199106">
    <property type="component" value="Unassembled WGS sequence"/>
</dbReference>
<feature type="domain" description="Rhodopsin" evidence="8">
    <location>
        <begin position="119"/>
        <end position="211"/>
    </location>
</feature>
<comment type="subcellular location">
    <subcellularLocation>
        <location evidence="1">Membrane</location>
        <topology evidence="1">Multi-pass membrane protein</topology>
    </subcellularLocation>
</comment>